<dbReference type="SUPFAM" id="SSF46955">
    <property type="entry name" value="Putative DNA-binding domain"/>
    <property type="match status" value="1"/>
</dbReference>
<dbReference type="InterPro" id="IPR000551">
    <property type="entry name" value="MerR-type_HTH_dom"/>
</dbReference>
<dbReference type="AlphaFoldDB" id="D0LU39"/>
<dbReference type="KEGG" id="hoh:Hoch_4914"/>
<reference evidence="3 4" key="1">
    <citation type="journal article" date="2010" name="Stand. Genomic Sci.">
        <title>Complete genome sequence of Haliangium ochraceum type strain (SMP-2).</title>
        <authorList>
            <consortium name="US DOE Joint Genome Institute (JGI-PGF)"/>
            <person name="Ivanova N."/>
            <person name="Daum C."/>
            <person name="Lang E."/>
            <person name="Abt B."/>
            <person name="Kopitz M."/>
            <person name="Saunders E."/>
            <person name="Lapidus A."/>
            <person name="Lucas S."/>
            <person name="Glavina Del Rio T."/>
            <person name="Nolan M."/>
            <person name="Tice H."/>
            <person name="Copeland A."/>
            <person name="Cheng J.F."/>
            <person name="Chen F."/>
            <person name="Bruce D."/>
            <person name="Goodwin L."/>
            <person name="Pitluck S."/>
            <person name="Mavromatis K."/>
            <person name="Pati A."/>
            <person name="Mikhailova N."/>
            <person name="Chen A."/>
            <person name="Palaniappan K."/>
            <person name="Land M."/>
            <person name="Hauser L."/>
            <person name="Chang Y.J."/>
            <person name="Jeffries C.D."/>
            <person name="Detter J.C."/>
            <person name="Brettin T."/>
            <person name="Rohde M."/>
            <person name="Goker M."/>
            <person name="Bristow J."/>
            <person name="Markowitz V."/>
            <person name="Eisen J.A."/>
            <person name="Hugenholtz P."/>
            <person name="Kyrpides N.C."/>
            <person name="Klenk H.P."/>
        </authorList>
    </citation>
    <scope>NUCLEOTIDE SEQUENCE [LARGE SCALE GENOMIC DNA]</scope>
    <source>
        <strain evidence="4">DSM 14365 / CIP 107738 / JCM 11303 / AJ 13395 / SMP-2</strain>
    </source>
</reference>
<feature type="domain" description="HTH merR-type" evidence="2">
    <location>
        <begin position="29"/>
        <end position="92"/>
    </location>
</feature>
<dbReference type="Pfam" id="PF13411">
    <property type="entry name" value="MerR_1"/>
    <property type="match status" value="1"/>
</dbReference>
<dbReference type="Gene3D" id="1.10.1660.10">
    <property type="match status" value="1"/>
</dbReference>
<name>D0LU39_HALO1</name>
<dbReference type="GO" id="GO:0003677">
    <property type="term" value="F:DNA binding"/>
    <property type="evidence" value="ECO:0007669"/>
    <property type="project" value="InterPro"/>
</dbReference>
<dbReference type="STRING" id="502025.Hoch_4914"/>
<gene>
    <name evidence="3" type="ordered locus">Hoch_4914</name>
</gene>
<organism evidence="3 4">
    <name type="scientific">Haliangium ochraceum (strain DSM 14365 / JCM 11303 / SMP-2)</name>
    <dbReference type="NCBI Taxonomy" id="502025"/>
    <lineage>
        <taxon>Bacteria</taxon>
        <taxon>Pseudomonadati</taxon>
        <taxon>Myxococcota</taxon>
        <taxon>Polyangia</taxon>
        <taxon>Haliangiales</taxon>
        <taxon>Kofleriaceae</taxon>
        <taxon>Haliangium</taxon>
    </lineage>
</organism>
<keyword evidence="4" id="KW-1185">Reference proteome</keyword>
<dbReference type="EMBL" id="CP001804">
    <property type="protein sequence ID" value="ACY17403.1"/>
    <property type="molecule type" value="Genomic_DNA"/>
</dbReference>
<evidence type="ECO:0000313" key="3">
    <source>
        <dbReference type="EMBL" id="ACY17403.1"/>
    </source>
</evidence>
<dbReference type="HOGENOM" id="CLU_1538432_0_0_7"/>
<dbReference type="eggNOG" id="COG0789">
    <property type="taxonomic scope" value="Bacteria"/>
</dbReference>
<protein>
    <recommendedName>
        <fullName evidence="2">HTH merR-type domain-containing protein</fullName>
    </recommendedName>
</protein>
<feature type="coiled-coil region" evidence="1">
    <location>
        <begin position="88"/>
        <end position="157"/>
    </location>
</feature>
<dbReference type="Proteomes" id="UP000001880">
    <property type="component" value="Chromosome"/>
</dbReference>
<evidence type="ECO:0000256" key="1">
    <source>
        <dbReference type="SAM" id="Coils"/>
    </source>
</evidence>
<dbReference type="GO" id="GO:0006355">
    <property type="term" value="P:regulation of DNA-templated transcription"/>
    <property type="evidence" value="ECO:0007669"/>
    <property type="project" value="InterPro"/>
</dbReference>
<evidence type="ECO:0000259" key="2">
    <source>
        <dbReference type="Pfam" id="PF13411"/>
    </source>
</evidence>
<sequence>MFSEAELDAIESTHADGVTAVQVVEMFTSREIRFSEASFRKYVQLGLLPRSRRVGRKGKHRGSMGMYPAKTVRRVNEIKRLMAEGYTIEEIQAQFLRFTDTLENLEEGFTELFSSIEEEVATPRFDKQSRREIARELEEARHAADDLMARLDGLSRRVTANQSDQYRSTGAAGSAEDLL</sequence>
<dbReference type="InterPro" id="IPR009061">
    <property type="entry name" value="DNA-bd_dom_put_sf"/>
</dbReference>
<evidence type="ECO:0000313" key="4">
    <source>
        <dbReference type="Proteomes" id="UP000001880"/>
    </source>
</evidence>
<proteinExistence type="predicted"/>
<accession>D0LU39</accession>
<keyword evidence="1" id="KW-0175">Coiled coil</keyword>